<evidence type="ECO:0000313" key="9">
    <source>
        <dbReference type="EMBL" id="QJX00089.1"/>
    </source>
</evidence>
<protein>
    <recommendedName>
        <fullName evidence="7">Phosphatidylglycerol--prolipoprotein diacylglyceryl transferase</fullName>
        <ecNumber evidence="7">2.5.1.145</ecNumber>
    </recommendedName>
</protein>
<evidence type="ECO:0000256" key="3">
    <source>
        <dbReference type="ARBA" id="ARBA00022679"/>
    </source>
</evidence>
<dbReference type="Pfam" id="PF01790">
    <property type="entry name" value="LGT"/>
    <property type="match status" value="2"/>
</dbReference>
<dbReference type="GO" id="GO:0008961">
    <property type="term" value="F:phosphatidylglycerol-prolipoprotein diacylglyceryl transferase activity"/>
    <property type="evidence" value="ECO:0007669"/>
    <property type="project" value="UniProtKB-UniRule"/>
</dbReference>
<proteinExistence type="inferred from homology"/>
<dbReference type="PANTHER" id="PTHR30589">
    <property type="entry name" value="PROLIPOPROTEIN DIACYLGLYCERYL TRANSFERASE"/>
    <property type="match status" value="1"/>
</dbReference>
<dbReference type="KEGG" id="ftj:FTUN_7713"/>
<keyword evidence="5 7" id="KW-1133">Transmembrane helix</keyword>
<keyword evidence="6 7" id="KW-0472">Membrane</keyword>
<organism evidence="9 10">
    <name type="scientific">Frigoriglobus tundricola</name>
    <dbReference type="NCBI Taxonomy" id="2774151"/>
    <lineage>
        <taxon>Bacteria</taxon>
        <taxon>Pseudomonadati</taxon>
        <taxon>Planctomycetota</taxon>
        <taxon>Planctomycetia</taxon>
        <taxon>Gemmatales</taxon>
        <taxon>Gemmataceae</taxon>
        <taxon>Frigoriglobus</taxon>
    </lineage>
</organism>
<name>A0A6M5Z1Q4_9BACT</name>
<dbReference type="AlphaFoldDB" id="A0A6M5Z1Q4"/>
<dbReference type="EC" id="2.5.1.145" evidence="7"/>
<dbReference type="EMBL" id="CP053452">
    <property type="protein sequence ID" value="QJX00089.1"/>
    <property type="molecule type" value="Genomic_DNA"/>
</dbReference>
<comment type="subcellular location">
    <subcellularLocation>
        <location evidence="7">Cell membrane</location>
        <topology evidence="7">Multi-pass membrane protein</topology>
    </subcellularLocation>
</comment>
<feature type="domain" description="PDZ" evidence="8">
    <location>
        <begin position="218"/>
        <end position="245"/>
    </location>
</feature>
<evidence type="ECO:0000256" key="2">
    <source>
        <dbReference type="ARBA" id="ARBA00022475"/>
    </source>
</evidence>
<keyword evidence="2 7" id="KW-1003">Cell membrane</keyword>
<dbReference type="Pfam" id="PF17820">
    <property type="entry name" value="PDZ_6"/>
    <property type="match status" value="1"/>
</dbReference>
<evidence type="ECO:0000256" key="4">
    <source>
        <dbReference type="ARBA" id="ARBA00022692"/>
    </source>
</evidence>
<dbReference type="SUPFAM" id="SSF50156">
    <property type="entry name" value="PDZ domain-like"/>
    <property type="match status" value="1"/>
</dbReference>
<evidence type="ECO:0000313" key="10">
    <source>
        <dbReference type="Proteomes" id="UP000503447"/>
    </source>
</evidence>
<dbReference type="Gene3D" id="2.30.42.10">
    <property type="match status" value="1"/>
</dbReference>
<dbReference type="GO" id="GO:0005886">
    <property type="term" value="C:plasma membrane"/>
    <property type="evidence" value="ECO:0007669"/>
    <property type="project" value="UniProtKB-SubCell"/>
</dbReference>
<comment type="catalytic activity">
    <reaction evidence="7">
        <text>L-cysteinyl-[prolipoprotein] + a 1,2-diacyl-sn-glycero-3-phospho-(1'-sn-glycerol) = an S-1,2-diacyl-sn-glyceryl-L-cysteinyl-[prolipoprotein] + sn-glycerol 1-phosphate + H(+)</text>
        <dbReference type="Rhea" id="RHEA:56712"/>
        <dbReference type="Rhea" id="RHEA-COMP:14679"/>
        <dbReference type="Rhea" id="RHEA-COMP:14680"/>
        <dbReference type="ChEBI" id="CHEBI:15378"/>
        <dbReference type="ChEBI" id="CHEBI:29950"/>
        <dbReference type="ChEBI" id="CHEBI:57685"/>
        <dbReference type="ChEBI" id="CHEBI:64716"/>
        <dbReference type="ChEBI" id="CHEBI:140658"/>
        <dbReference type="EC" id="2.5.1.145"/>
    </reaction>
</comment>
<dbReference type="GO" id="GO:0042158">
    <property type="term" value="P:lipoprotein biosynthetic process"/>
    <property type="evidence" value="ECO:0007669"/>
    <property type="project" value="UniProtKB-UniRule"/>
</dbReference>
<feature type="transmembrane region" description="Helical" evidence="7">
    <location>
        <begin position="97"/>
        <end position="121"/>
    </location>
</feature>
<dbReference type="RefSeq" id="WP_171474916.1">
    <property type="nucleotide sequence ID" value="NZ_CP053452.2"/>
</dbReference>
<evidence type="ECO:0000259" key="8">
    <source>
        <dbReference type="Pfam" id="PF17820"/>
    </source>
</evidence>
<comment type="function">
    <text evidence="7">Catalyzes the transfer of the diacylglyceryl group from phosphatidylglycerol to the sulfhydryl group of the N-terminal cysteine of a prolipoprotein, the first step in the formation of mature lipoproteins.</text>
</comment>
<comment type="pathway">
    <text evidence="7">Protein modification; lipoprotein biosynthesis (diacylglyceryl transfer).</text>
</comment>
<feature type="transmembrane region" description="Helical" evidence="7">
    <location>
        <begin position="417"/>
        <end position="436"/>
    </location>
</feature>
<keyword evidence="3 7" id="KW-0808">Transferase</keyword>
<dbReference type="InterPro" id="IPR041489">
    <property type="entry name" value="PDZ_6"/>
</dbReference>
<dbReference type="Proteomes" id="UP000503447">
    <property type="component" value="Chromosome"/>
</dbReference>
<gene>
    <name evidence="7" type="primary">lgt</name>
    <name evidence="9" type="ORF">FTUN_7713</name>
</gene>
<keyword evidence="4 7" id="KW-0812">Transmembrane</keyword>
<dbReference type="PANTHER" id="PTHR30589:SF0">
    <property type="entry name" value="PHOSPHATIDYLGLYCEROL--PROLIPOPROTEIN DIACYLGLYCERYL TRANSFERASE"/>
    <property type="match status" value="1"/>
</dbReference>
<feature type="binding site" evidence="7">
    <location>
        <position position="149"/>
    </location>
    <ligand>
        <name>a 1,2-diacyl-sn-glycero-3-phospho-(1'-sn-glycerol)</name>
        <dbReference type="ChEBI" id="CHEBI:64716"/>
    </ligand>
</feature>
<reference evidence="10" key="1">
    <citation type="submission" date="2020-05" db="EMBL/GenBank/DDBJ databases">
        <title>Frigoriglobus tundricola gen. nov., sp. nov., a psychrotolerant cellulolytic planctomycete of the family Gemmataceae with two divergent copies of 16S rRNA gene.</title>
        <authorList>
            <person name="Kulichevskaya I.S."/>
            <person name="Ivanova A.A."/>
            <person name="Naumoff D.G."/>
            <person name="Beletsky A.V."/>
            <person name="Rijpstra W.I.C."/>
            <person name="Sinninghe Damste J.S."/>
            <person name="Mardanov A.V."/>
            <person name="Ravin N.V."/>
            <person name="Dedysh S.N."/>
        </authorList>
    </citation>
    <scope>NUCLEOTIDE SEQUENCE [LARGE SCALE GENOMIC DNA]</scope>
    <source>
        <strain evidence="10">PL17</strain>
    </source>
</reference>
<evidence type="ECO:0000256" key="7">
    <source>
        <dbReference type="HAMAP-Rule" id="MF_01147"/>
    </source>
</evidence>
<feature type="transmembrane region" description="Helical" evidence="7">
    <location>
        <begin position="20"/>
        <end position="39"/>
    </location>
</feature>
<feature type="transmembrane region" description="Helical" evidence="7">
    <location>
        <begin position="361"/>
        <end position="380"/>
    </location>
</feature>
<sequence length="457" mass="50371">MQQVLFTIPFFRGSFQPDGIPMYGFGAMLFLCFVSVTLWGSRRARRTADMPPERFQDMVIWLFVTGIIGARLLYMLQYTNTFPDRSILGLVGAFFKIWEGGIIFYGSALGGVIGYGLFYWFILRKLHIDGWRLADAVAPLLALGLAIGRIGCYLNGCCWGQVACEECRVVPLGAAHFPLLPAHARKSLVYDDFLQTTTGFATEPRPMFGPYEDPRTRVKAVEVGSPADRAGVKPGDLVAKVNGAPNAIYVDLSGSEEKVDAAIAAVKGYTGAPRVLEPIRNVAGVRKRLEFDELPAYLEARSVLRGSGVDVSVSDRLEDTVRDWPRGKSKLALAVEREGTAVPVDLAPFVPETVGLYPTQLYETVSMVLLILLLLAYYPYRRHDGQLMVLLMVGYAIHRFINESLRIEPSVGQGLTLSQWGSVVILVAAIGIELYLRWTMPSRWGRGTSVPAVPAAQ</sequence>
<evidence type="ECO:0000256" key="5">
    <source>
        <dbReference type="ARBA" id="ARBA00022989"/>
    </source>
</evidence>
<evidence type="ECO:0000256" key="1">
    <source>
        <dbReference type="ARBA" id="ARBA00007150"/>
    </source>
</evidence>
<dbReference type="HAMAP" id="MF_01147">
    <property type="entry name" value="Lgt"/>
    <property type="match status" value="1"/>
</dbReference>
<feature type="transmembrane region" description="Helical" evidence="7">
    <location>
        <begin position="59"/>
        <end position="77"/>
    </location>
</feature>
<dbReference type="InterPro" id="IPR036034">
    <property type="entry name" value="PDZ_sf"/>
</dbReference>
<accession>A0A6M5Z1Q4</accession>
<keyword evidence="10" id="KW-1185">Reference proteome</keyword>
<evidence type="ECO:0000256" key="6">
    <source>
        <dbReference type="ARBA" id="ARBA00023136"/>
    </source>
</evidence>
<dbReference type="InterPro" id="IPR001640">
    <property type="entry name" value="Lgt"/>
</dbReference>
<comment type="similarity">
    <text evidence="1 7">Belongs to the Lgt family.</text>
</comment>
<dbReference type="UniPathway" id="UPA00664"/>